<dbReference type="SUPFAM" id="SSF88659">
    <property type="entry name" value="Sigma3 and sigma4 domains of RNA polymerase sigma factors"/>
    <property type="match status" value="1"/>
</dbReference>
<dbReference type="NCBIfam" id="TIGR02937">
    <property type="entry name" value="sigma70-ECF"/>
    <property type="match status" value="1"/>
</dbReference>
<proteinExistence type="inferred from homology"/>
<comment type="caution">
    <text evidence="7">The sequence shown here is derived from an EMBL/GenBank/DDBJ whole genome shotgun (WGS) entry which is preliminary data.</text>
</comment>
<evidence type="ECO:0000256" key="3">
    <source>
        <dbReference type="ARBA" id="ARBA00023082"/>
    </source>
</evidence>
<name>A0ABT3ITF5_9BACT</name>
<gene>
    <name evidence="7" type="ORF">OL497_25395</name>
</gene>
<keyword evidence="4" id="KW-0804">Transcription</keyword>
<dbReference type="InterPro" id="IPR036388">
    <property type="entry name" value="WH-like_DNA-bd_sf"/>
</dbReference>
<comment type="similarity">
    <text evidence="1">Belongs to the sigma-70 factor family. ECF subfamily.</text>
</comment>
<keyword evidence="3" id="KW-0731">Sigma factor</keyword>
<dbReference type="Gene3D" id="1.10.1740.10">
    <property type="match status" value="1"/>
</dbReference>
<dbReference type="InterPro" id="IPR013325">
    <property type="entry name" value="RNA_pol_sigma_r2"/>
</dbReference>
<dbReference type="InterPro" id="IPR013324">
    <property type="entry name" value="RNA_pol_sigma_r3/r4-like"/>
</dbReference>
<dbReference type="PANTHER" id="PTHR43133:SF45">
    <property type="entry name" value="RNA POLYMERASE ECF-TYPE SIGMA FACTOR"/>
    <property type="match status" value="1"/>
</dbReference>
<dbReference type="InterPro" id="IPR039425">
    <property type="entry name" value="RNA_pol_sigma-70-like"/>
</dbReference>
<dbReference type="EMBL" id="JAPDNS010000002">
    <property type="protein sequence ID" value="MCW3487258.1"/>
    <property type="molecule type" value="Genomic_DNA"/>
</dbReference>
<reference evidence="7 8" key="1">
    <citation type="submission" date="2022-10" db="EMBL/GenBank/DDBJ databases">
        <title>Chitinophaga nivalis PC15 sp. nov., isolated from Pyeongchang county, South Korea.</title>
        <authorList>
            <person name="Trinh H.N."/>
        </authorList>
    </citation>
    <scope>NUCLEOTIDE SEQUENCE [LARGE SCALE GENOMIC DNA]</scope>
    <source>
        <strain evidence="7 8">PC14</strain>
    </source>
</reference>
<keyword evidence="2" id="KW-0805">Transcription regulation</keyword>
<evidence type="ECO:0000313" key="8">
    <source>
        <dbReference type="Proteomes" id="UP001207742"/>
    </source>
</evidence>
<dbReference type="SUPFAM" id="SSF88946">
    <property type="entry name" value="Sigma2 domain of RNA polymerase sigma factors"/>
    <property type="match status" value="1"/>
</dbReference>
<dbReference type="PANTHER" id="PTHR43133">
    <property type="entry name" value="RNA POLYMERASE ECF-TYPE SIGMA FACTO"/>
    <property type="match status" value="1"/>
</dbReference>
<dbReference type="InterPro" id="IPR013249">
    <property type="entry name" value="RNA_pol_sigma70_r4_t2"/>
</dbReference>
<evidence type="ECO:0000259" key="5">
    <source>
        <dbReference type="Pfam" id="PF04542"/>
    </source>
</evidence>
<accession>A0ABT3ITF5</accession>
<dbReference type="RefSeq" id="WP_264734068.1">
    <property type="nucleotide sequence ID" value="NZ_JAPDNR010000001.1"/>
</dbReference>
<dbReference type="InterPro" id="IPR007627">
    <property type="entry name" value="RNA_pol_sigma70_r2"/>
</dbReference>
<feature type="domain" description="RNA polymerase sigma-70 region 2" evidence="5">
    <location>
        <begin position="9"/>
        <end position="75"/>
    </location>
</feature>
<dbReference type="Gene3D" id="1.10.10.10">
    <property type="entry name" value="Winged helix-like DNA-binding domain superfamily/Winged helix DNA-binding domain"/>
    <property type="match status" value="1"/>
</dbReference>
<keyword evidence="8" id="KW-1185">Reference proteome</keyword>
<evidence type="ECO:0000256" key="4">
    <source>
        <dbReference type="ARBA" id="ARBA00023163"/>
    </source>
</evidence>
<organism evidence="7 8">
    <name type="scientific">Chitinophaga nivalis</name>
    <dbReference type="NCBI Taxonomy" id="2991709"/>
    <lineage>
        <taxon>Bacteria</taxon>
        <taxon>Pseudomonadati</taxon>
        <taxon>Bacteroidota</taxon>
        <taxon>Chitinophagia</taxon>
        <taxon>Chitinophagales</taxon>
        <taxon>Chitinophagaceae</taxon>
        <taxon>Chitinophaga</taxon>
    </lineage>
</organism>
<feature type="domain" description="RNA polymerase sigma factor 70 region 4 type 2" evidence="6">
    <location>
        <begin position="99"/>
        <end position="150"/>
    </location>
</feature>
<dbReference type="Proteomes" id="UP001207742">
    <property type="component" value="Unassembled WGS sequence"/>
</dbReference>
<evidence type="ECO:0000256" key="2">
    <source>
        <dbReference type="ARBA" id="ARBA00023015"/>
    </source>
</evidence>
<evidence type="ECO:0000313" key="7">
    <source>
        <dbReference type="EMBL" id="MCW3487258.1"/>
    </source>
</evidence>
<evidence type="ECO:0000259" key="6">
    <source>
        <dbReference type="Pfam" id="PF08281"/>
    </source>
</evidence>
<evidence type="ECO:0000256" key="1">
    <source>
        <dbReference type="ARBA" id="ARBA00010641"/>
    </source>
</evidence>
<dbReference type="Pfam" id="PF08281">
    <property type="entry name" value="Sigma70_r4_2"/>
    <property type="match status" value="1"/>
</dbReference>
<sequence>MEQQPFLQLIQVHQPLLHKLCRLYSDTPEDREDLFQEMIYQLWKSYGTFAQQSKVSTWIYRIALNTALAPFRKRRPQITYTDTLPEPPPTDSPPNIRQEALFAALKLLSDAEKAIIALYLEDLSYQEIAAVTGIAENYVGVKLNRIKTKIKHLLKQ</sequence>
<protein>
    <submittedName>
        <fullName evidence="7">Sigma-70 family RNA polymerase sigma factor</fullName>
    </submittedName>
</protein>
<dbReference type="InterPro" id="IPR014284">
    <property type="entry name" value="RNA_pol_sigma-70_dom"/>
</dbReference>
<dbReference type="Pfam" id="PF04542">
    <property type="entry name" value="Sigma70_r2"/>
    <property type="match status" value="1"/>
</dbReference>